<feature type="transmembrane region" description="Helical" evidence="8">
    <location>
        <begin position="1040"/>
        <end position="1065"/>
    </location>
</feature>
<evidence type="ECO:0000256" key="8">
    <source>
        <dbReference type="SAM" id="Phobius"/>
    </source>
</evidence>
<dbReference type="InterPro" id="IPR011701">
    <property type="entry name" value="MFS"/>
</dbReference>
<feature type="domain" description="Major facilitator superfamily (MFS) profile" evidence="9">
    <location>
        <begin position="777"/>
        <end position="1266"/>
    </location>
</feature>
<dbReference type="Gene3D" id="1.20.1720.10">
    <property type="entry name" value="Multidrug resistance protein D"/>
    <property type="match status" value="1"/>
</dbReference>
<evidence type="ECO:0000313" key="10">
    <source>
        <dbReference type="EMBL" id="PWI71316.1"/>
    </source>
</evidence>
<dbReference type="InterPro" id="IPR020846">
    <property type="entry name" value="MFS_dom"/>
</dbReference>
<dbReference type="EMBL" id="LCWV01000007">
    <property type="protein sequence ID" value="PWI71316.1"/>
    <property type="molecule type" value="Genomic_DNA"/>
</dbReference>
<proteinExistence type="inferred from homology"/>
<feature type="region of interest" description="Disordered" evidence="7">
    <location>
        <begin position="1274"/>
        <end position="1353"/>
    </location>
</feature>
<comment type="caution">
    <text evidence="10">The sequence shown here is derived from an EMBL/GenBank/DDBJ whole genome shotgun (WGS) entry which is preliminary data.</text>
</comment>
<dbReference type="Pfam" id="PF07690">
    <property type="entry name" value="MFS_1"/>
    <property type="match status" value="1"/>
</dbReference>
<evidence type="ECO:0000259" key="9">
    <source>
        <dbReference type="PROSITE" id="PS50850"/>
    </source>
</evidence>
<sequence>MAPTSGVTTDGAAANGLGSNNGLPAGYGRSCTNCSKAKCRCILRPEGGSCERCHRLGKECHQIAATRKRTSKRSTSSRTAQLEEKLEDLVSILRATQKGDQKALDAYASTKPSTGVHPSSLPHLFPTSRLDSLAAAATADTPPRPEPAKSFCITQSSCIDSAIPNISSDAYVRPEPTPEEAEIYIGKFRDWLKNFPFMHLPSNITADALRKERPFLWIAIMNMTSMSLPQQQILRDKVRQELADRMIFNNDRSMDILLGLIAYISWATMNTGPGTKPFLILYCQLATTIIYDMGLTRNPNEEQQSGLYLKVWSLRPAPPPKVRTMEERRAALALWFLTSVCTSFIGKMETLHWTSHMEESLETLDRDKDQPLDEVLVALVRSQLINEEAQKLLRLQGSGDSSQGPTHIYKPGLLMRLEELRRRLPAALHSHYVVQLQLYATEAEVHSVGLFTEQEIPEATRISSMFSCTKASAAWFEWFFSVPLMEVPSLPFVVYVSMSHIQAMLYRLTTSEDPAWDKQVLRNTADLLVLLDKTIDVFCKVGEVYCLRTDDSDGTVFLKGARILRNVRNFWEPALTQILNNNLPTPNSQTSQPLNTMPPLEPKMMMDTNPVLGPGFDLNDMTDHGLARPLRASLRQGPDGDPSRPPLVGQDDHQHAANPLQPGYAILKDRRWAVSPGDESTANRATAFRAVARVPNALCRSMTPIILEDELAAKRYSYFQQRFRLEGFGSTPDLTLREPPPAYVENPADDVGITFGDDKPAEGDEEHYVTGWKLFGLMLAITMACFLVLLDMSVIVTAIPKITTHFHSLSDVGWYGAAYNLCSAALQPISGKFYTYFKSKWTFLSFLLVFLLGSLVCGMATSSLMFIVGRAVAGMGSSGLQNGAMTIIAASAPMEKRPALMGMMLGGCQIGLAAGPLVGGALTQYTSWRWCFYINFPIGGVAAAVIMAVIIPDRRIRRKGSVLETIKQNFDLTGFALFVPWAIMILLALEYGGNQYPWNSSHVIGLFIGGALTFAGWFWWEKRKGEGAMIPFPIVKKKEIWTSCLSMLFLFTTIFAASYFLPIYFQSVKGATPFKSGLYMLPSILSQLVFAVASGFLSQKVGYYMPFALLSGVVLAIGYGLMTTFSPHTAAAEWIGYQIFVGFGRGMSMQIPLIAIQANTAPEFTAIATATLVFSQTFGCAVFIAIANALFNNTLKTELGRWAPGTDARAVIEAGATGIRSVVRDEGDVPGVLMAYSKGVDAVFYLVVGMAVCMFAVSWGMGWKDIRSKEVVPAKRGDGEAGRAPAMNRPRNRQPRPNRNGGSNKPANHAPGASTQQHDANSRSRPGGGGGGGGGRSFSPATPQQASGTVPTVQQVVPGASVFIVLKEDQPTGRETAGVVAELLTRGNHPRGIKVRLRSGQVGRVQRMNGDGAGAAGPSSSGSTEVMSATAAAGNPVVAPSAGRFTHRYTDVRREMDEFPEGPPARSLADFMPSVPNDDGYASDEGRGGPVARCPVCDAFEGDESAVTHHIEREHFG</sequence>
<evidence type="ECO:0000256" key="2">
    <source>
        <dbReference type="ARBA" id="ARBA00007520"/>
    </source>
</evidence>
<organism evidence="10 11">
    <name type="scientific">Purpureocillium lilacinum</name>
    <name type="common">Paecilomyces lilacinus</name>
    <dbReference type="NCBI Taxonomy" id="33203"/>
    <lineage>
        <taxon>Eukaryota</taxon>
        <taxon>Fungi</taxon>
        <taxon>Dikarya</taxon>
        <taxon>Ascomycota</taxon>
        <taxon>Pezizomycotina</taxon>
        <taxon>Sordariomycetes</taxon>
        <taxon>Hypocreomycetidae</taxon>
        <taxon>Hypocreales</taxon>
        <taxon>Ophiocordycipitaceae</taxon>
        <taxon>Purpureocillium</taxon>
    </lineage>
</organism>
<dbReference type="PANTHER" id="PTHR23501">
    <property type="entry name" value="MAJOR FACILITATOR SUPERFAMILY"/>
    <property type="match status" value="1"/>
</dbReference>
<dbReference type="Gene3D" id="4.10.240.10">
    <property type="entry name" value="Zn(2)-C6 fungal-type DNA-binding domain"/>
    <property type="match status" value="1"/>
</dbReference>
<feature type="transmembrane region" description="Helical" evidence="8">
    <location>
        <begin position="899"/>
        <end position="918"/>
    </location>
</feature>
<dbReference type="NCBIfam" id="TIGR03833">
    <property type="entry name" value="YwbE family protein"/>
    <property type="match status" value="1"/>
</dbReference>
<evidence type="ECO:0000256" key="4">
    <source>
        <dbReference type="ARBA" id="ARBA00022692"/>
    </source>
</evidence>
<feature type="compositionally biased region" description="Polar residues" evidence="7">
    <location>
        <begin position="1339"/>
        <end position="1353"/>
    </location>
</feature>
<protein>
    <recommendedName>
        <fullName evidence="9">Major facilitator superfamily (MFS) profile domain-containing protein</fullName>
    </recommendedName>
</protein>
<dbReference type="FunFam" id="1.20.1250.20:FF:000196">
    <property type="entry name" value="MFS toxin efflux pump (AflT)"/>
    <property type="match status" value="1"/>
</dbReference>
<comment type="subcellular location">
    <subcellularLocation>
        <location evidence="1">Membrane</location>
        <topology evidence="1">Multi-pass membrane protein</topology>
    </subcellularLocation>
</comment>
<dbReference type="PANTHER" id="PTHR23501:SF193">
    <property type="entry name" value="MULTIDRUG TRANSPORTER, PUTATIVE (AFU_ORTHOLOGUE AFUA_8G00940)-RELATED"/>
    <property type="match status" value="1"/>
</dbReference>
<keyword evidence="6 8" id="KW-0472">Membrane</keyword>
<evidence type="ECO:0000256" key="1">
    <source>
        <dbReference type="ARBA" id="ARBA00004141"/>
    </source>
</evidence>
<dbReference type="Pfam" id="PF09962">
    <property type="entry name" value="DUF2196"/>
    <property type="match status" value="1"/>
</dbReference>
<evidence type="ECO:0000256" key="3">
    <source>
        <dbReference type="ARBA" id="ARBA00022448"/>
    </source>
</evidence>
<feature type="transmembrane region" description="Helical" evidence="8">
    <location>
        <begin position="1134"/>
        <end position="1155"/>
    </location>
</feature>
<evidence type="ECO:0000313" key="11">
    <source>
        <dbReference type="Proteomes" id="UP000245956"/>
    </source>
</evidence>
<reference evidence="10 11" key="1">
    <citation type="journal article" date="2016" name="Front. Microbiol.">
        <title>Genome and transcriptome sequences reveal the specific parasitism of the nematophagous Purpureocillium lilacinum 36-1.</title>
        <authorList>
            <person name="Xie J."/>
            <person name="Li S."/>
            <person name="Mo C."/>
            <person name="Xiao X."/>
            <person name="Peng D."/>
            <person name="Wang G."/>
            <person name="Xiao Y."/>
        </authorList>
    </citation>
    <scope>NUCLEOTIDE SEQUENCE [LARGE SCALE GENOMIC DNA]</scope>
    <source>
        <strain evidence="10 11">36-1</strain>
    </source>
</reference>
<feature type="region of interest" description="Disordered" evidence="7">
    <location>
        <begin position="1457"/>
        <end position="1488"/>
    </location>
</feature>
<gene>
    <name evidence="10" type="ORF">PCL_11410</name>
</gene>
<keyword evidence="3" id="KW-0813">Transport</keyword>
<feature type="transmembrane region" description="Helical" evidence="8">
    <location>
        <begin position="1242"/>
        <end position="1261"/>
    </location>
</feature>
<accession>A0A2U3E9Z0</accession>
<feature type="compositionally biased region" description="Gly residues" evidence="7">
    <location>
        <begin position="1326"/>
        <end position="1336"/>
    </location>
</feature>
<comment type="similarity">
    <text evidence="2">Belongs to the major facilitator superfamily. TCR/Tet family.</text>
</comment>
<dbReference type="CDD" id="cd17502">
    <property type="entry name" value="MFS_Azr1_MDR_like"/>
    <property type="match status" value="1"/>
</dbReference>
<dbReference type="GO" id="GO:0000981">
    <property type="term" value="F:DNA-binding transcription factor activity, RNA polymerase II-specific"/>
    <property type="evidence" value="ECO:0007669"/>
    <property type="project" value="InterPro"/>
</dbReference>
<feature type="transmembrane region" description="Helical" evidence="8">
    <location>
        <begin position="1167"/>
        <end position="1191"/>
    </location>
</feature>
<dbReference type="Proteomes" id="UP000245956">
    <property type="component" value="Unassembled WGS sequence"/>
</dbReference>
<dbReference type="PROSITE" id="PS50850">
    <property type="entry name" value="MFS"/>
    <property type="match status" value="1"/>
</dbReference>
<evidence type="ECO:0000256" key="7">
    <source>
        <dbReference type="SAM" id="MobiDB-lite"/>
    </source>
</evidence>
<evidence type="ECO:0000256" key="5">
    <source>
        <dbReference type="ARBA" id="ARBA00022989"/>
    </source>
</evidence>
<dbReference type="GO" id="GO:0005886">
    <property type="term" value="C:plasma membrane"/>
    <property type="evidence" value="ECO:0007669"/>
    <property type="project" value="TreeGrafter"/>
</dbReference>
<dbReference type="InterPro" id="IPR036259">
    <property type="entry name" value="MFS_trans_sf"/>
</dbReference>
<feature type="region of interest" description="Disordered" evidence="7">
    <location>
        <begin position="632"/>
        <end position="658"/>
    </location>
</feature>
<feature type="transmembrane region" description="Helical" evidence="8">
    <location>
        <begin position="1001"/>
        <end position="1020"/>
    </location>
</feature>
<keyword evidence="4 8" id="KW-0812">Transmembrane</keyword>
<evidence type="ECO:0000256" key="6">
    <source>
        <dbReference type="ARBA" id="ARBA00023136"/>
    </source>
</evidence>
<feature type="transmembrane region" description="Helical" evidence="8">
    <location>
        <begin position="1104"/>
        <end position="1122"/>
    </location>
</feature>
<name>A0A2U3E9Z0_PURLI</name>
<dbReference type="GO" id="GO:0022857">
    <property type="term" value="F:transmembrane transporter activity"/>
    <property type="evidence" value="ECO:0007669"/>
    <property type="project" value="InterPro"/>
</dbReference>
<keyword evidence="5 8" id="KW-1133">Transmembrane helix</keyword>
<feature type="transmembrane region" description="Helical" evidence="8">
    <location>
        <begin position="841"/>
        <end position="868"/>
    </location>
</feature>
<feature type="transmembrane region" description="Helical" evidence="8">
    <location>
        <begin position="930"/>
        <end position="951"/>
    </location>
</feature>
<dbReference type="InterPro" id="IPR019240">
    <property type="entry name" value="DUF2196"/>
</dbReference>
<dbReference type="GO" id="GO:0008270">
    <property type="term" value="F:zinc ion binding"/>
    <property type="evidence" value="ECO:0007669"/>
    <property type="project" value="InterPro"/>
</dbReference>
<feature type="transmembrane region" description="Helical" evidence="8">
    <location>
        <begin position="812"/>
        <end position="829"/>
    </location>
</feature>
<dbReference type="SUPFAM" id="SSF103473">
    <property type="entry name" value="MFS general substrate transporter"/>
    <property type="match status" value="1"/>
</dbReference>
<feature type="transmembrane region" description="Helical" evidence="8">
    <location>
        <begin position="774"/>
        <end position="800"/>
    </location>
</feature>
<feature type="transmembrane region" description="Helical" evidence="8">
    <location>
        <begin position="972"/>
        <end position="989"/>
    </location>
</feature>
<dbReference type="Gene3D" id="1.20.1250.20">
    <property type="entry name" value="MFS general substrate transporter like domains"/>
    <property type="match status" value="1"/>
</dbReference>
<feature type="transmembrane region" description="Helical" evidence="8">
    <location>
        <begin position="1077"/>
        <end position="1097"/>
    </location>
</feature>
<dbReference type="InterPro" id="IPR036864">
    <property type="entry name" value="Zn2-C6_fun-type_DNA-bd_sf"/>
</dbReference>